<dbReference type="EMBL" id="BGZK01001403">
    <property type="protein sequence ID" value="GBP79154.1"/>
    <property type="molecule type" value="Genomic_DNA"/>
</dbReference>
<gene>
    <name evidence="1" type="ORF">EVAR_62055_1</name>
</gene>
<organism evidence="1 2">
    <name type="scientific">Eumeta variegata</name>
    <name type="common">Bagworm moth</name>
    <name type="synonym">Eumeta japonica</name>
    <dbReference type="NCBI Taxonomy" id="151549"/>
    <lineage>
        <taxon>Eukaryota</taxon>
        <taxon>Metazoa</taxon>
        <taxon>Ecdysozoa</taxon>
        <taxon>Arthropoda</taxon>
        <taxon>Hexapoda</taxon>
        <taxon>Insecta</taxon>
        <taxon>Pterygota</taxon>
        <taxon>Neoptera</taxon>
        <taxon>Endopterygota</taxon>
        <taxon>Lepidoptera</taxon>
        <taxon>Glossata</taxon>
        <taxon>Ditrysia</taxon>
        <taxon>Tineoidea</taxon>
        <taxon>Psychidae</taxon>
        <taxon>Oiketicinae</taxon>
        <taxon>Eumeta</taxon>
    </lineage>
</organism>
<accession>A0A4C1YWG2</accession>
<keyword evidence="2" id="KW-1185">Reference proteome</keyword>
<evidence type="ECO:0000313" key="2">
    <source>
        <dbReference type="Proteomes" id="UP000299102"/>
    </source>
</evidence>
<proteinExistence type="predicted"/>
<comment type="caution">
    <text evidence="1">The sequence shown here is derived from an EMBL/GenBank/DDBJ whole genome shotgun (WGS) entry which is preliminary data.</text>
</comment>
<reference evidence="1 2" key="1">
    <citation type="journal article" date="2019" name="Commun. Biol.">
        <title>The bagworm genome reveals a unique fibroin gene that provides high tensile strength.</title>
        <authorList>
            <person name="Kono N."/>
            <person name="Nakamura H."/>
            <person name="Ohtoshi R."/>
            <person name="Tomita M."/>
            <person name="Numata K."/>
            <person name="Arakawa K."/>
        </authorList>
    </citation>
    <scope>NUCLEOTIDE SEQUENCE [LARGE SCALE GENOMIC DNA]</scope>
</reference>
<dbReference type="OrthoDB" id="10070851at2759"/>
<protein>
    <submittedName>
        <fullName evidence="1">Uncharacterized protein</fullName>
    </submittedName>
</protein>
<dbReference type="AlphaFoldDB" id="A0A4C1YWG2"/>
<name>A0A4C1YWG2_EUMVA</name>
<dbReference type="Proteomes" id="UP000299102">
    <property type="component" value="Unassembled WGS sequence"/>
</dbReference>
<sequence>MPAGRWGGGRRAGGGCLYSDRARRQIHLFQLQRYANCSQSRGRNLNLAARYRRDLSSVGRRPSAARARNKPVINELLLRKYSLCTSRLPTAINHIVSVRKANTACDCWRWWVDDIACVFGVRTGQTIYTCENPMSAESALCIVGGCVRPLSLSYSDASADGVGERSFVTCSRSHARLRRNATMSHAFWYVQPGLIDL</sequence>
<evidence type="ECO:0000313" key="1">
    <source>
        <dbReference type="EMBL" id="GBP79154.1"/>
    </source>
</evidence>